<gene>
    <name evidence="2" type="ORF">C5F49_03220</name>
</gene>
<keyword evidence="3" id="KW-1185">Reference proteome</keyword>
<evidence type="ECO:0000259" key="1">
    <source>
        <dbReference type="Pfam" id="PF04168"/>
    </source>
</evidence>
<dbReference type="InterPro" id="IPR007296">
    <property type="entry name" value="DUF403"/>
</dbReference>
<protein>
    <recommendedName>
        <fullName evidence="1">DUF403 domain-containing protein</fullName>
    </recommendedName>
</protein>
<proteinExistence type="predicted"/>
<sequence>MILPSKLYKAYWLGRYVERVDSITRSLLSALHTYKNLKSEEPLISLADSLGIEFTKREKFLEVILHGDVSSSVLYAVRNMRTNAMGLGIDRLVRESNILVIAVEERPDLQNIDEVIKHANDVVAAINNLGRVIDEEIAPPKISDDTRQNQTRHQQQ</sequence>
<name>A0A7D5QZ27_9ARCH</name>
<dbReference type="KEGG" id="nox:C5F49_03220"/>
<dbReference type="Pfam" id="PF04168">
    <property type="entry name" value="Alpha-E"/>
    <property type="match status" value="1"/>
</dbReference>
<evidence type="ECO:0000313" key="2">
    <source>
        <dbReference type="EMBL" id="QLH04436.1"/>
    </source>
</evidence>
<dbReference type="EMBL" id="CP026994">
    <property type="protein sequence ID" value="QLH04436.1"/>
    <property type="molecule type" value="Genomic_DNA"/>
</dbReference>
<dbReference type="Proteomes" id="UP000509441">
    <property type="component" value="Chromosome"/>
</dbReference>
<accession>A0A7D5QZ27</accession>
<reference evidence="2 3" key="1">
    <citation type="submission" date="2018-02" db="EMBL/GenBank/DDBJ databases">
        <title>Complete genome of Nitrosopumilus oxyclinae HCE1.</title>
        <authorList>
            <person name="Qin W."/>
            <person name="Zheng Y."/>
            <person name="Stahl D.A."/>
        </authorList>
    </citation>
    <scope>NUCLEOTIDE SEQUENCE [LARGE SCALE GENOMIC DNA]</scope>
    <source>
        <strain evidence="2 3">HCE1</strain>
    </source>
</reference>
<organism evidence="2 3">
    <name type="scientific">Nitrosopumilus oxyclinae</name>
    <dbReference type="NCBI Taxonomy" id="1959104"/>
    <lineage>
        <taxon>Archaea</taxon>
        <taxon>Nitrososphaerota</taxon>
        <taxon>Nitrososphaeria</taxon>
        <taxon>Nitrosopumilales</taxon>
        <taxon>Nitrosopumilaceae</taxon>
        <taxon>Nitrosopumilus</taxon>
    </lineage>
</organism>
<dbReference type="AlphaFoldDB" id="A0A7D5QZ27"/>
<evidence type="ECO:0000313" key="3">
    <source>
        <dbReference type="Proteomes" id="UP000509441"/>
    </source>
</evidence>
<feature type="domain" description="DUF403" evidence="1">
    <location>
        <begin position="10"/>
        <end position="85"/>
    </location>
</feature>